<organism evidence="2 3">
    <name type="scientific">Streptomyces prasinosporus</name>
    <dbReference type="NCBI Taxonomy" id="68256"/>
    <lineage>
        <taxon>Bacteria</taxon>
        <taxon>Bacillati</taxon>
        <taxon>Actinomycetota</taxon>
        <taxon>Actinomycetes</taxon>
        <taxon>Kitasatosporales</taxon>
        <taxon>Streptomycetaceae</taxon>
        <taxon>Streptomyces</taxon>
        <taxon>Streptomyces albogriseolus group</taxon>
    </lineage>
</organism>
<reference evidence="3" key="1">
    <citation type="journal article" date="2019" name="Int. J. Syst. Evol. Microbiol.">
        <title>The Global Catalogue of Microorganisms (GCM) 10K type strain sequencing project: providing services to taxonomists for standard genome sequencing and annotation.</title>
        <authorList>
            <consortium name="The Broad Institute Genomics Platform"/>
            <consortium name="The Broad Institute Genome Sequencing Center for Infectious Disease"/>
            <person name="Wu L."/>
            <person name="Ma J."/>
        </authorList>
    </citation>
    <scope>NUCLEOTIDE SEQUENCE [LARGE SCALE GENOMIC DNA]</scope>
    <source>
        <strain evidence="3">JCM 4816</strain>
    </source>
</reference>
<sequence>MSSAHRVSWVISTIRSLAWGSGGRPSMLADGSGSGKHRTAPRPAPGSEDNAGAPPGVPGAVT</sequence>
<proteinExistence type="predicted"/>
<keyword evidence="3" id="KW-1185">Reference proteome</keyword>
<dbReference type="EMBL" id="BAAAXF010000093">
    <property type="protein sequence ID" value="GAA3506705.1"/>
    <property type="molecule type" value="Genomic_DNA"/>
</dbReference>
<dbReference type="Proteomes" id="UP001501455">
    <property type="component" value="Unassembled WGS sequence"/>
</dbReference>
<name>A0ABP6UII6_9ACTN</name>
<gene>
    <name evidence="2" type="ORF">GCM10019016_138200</name>
</gene>
<evidence type="ECO:0000313" key="2">
    <source>
        <dbReference type="EMBL" id="GAA3506705.1"/>
    </source>
</evidence>
<feature type="region of interest" description="Disordered" evidence="1">
    <location>
        <begin position="19"/>
        <end position="62"/>
    </location>
</feature>
<comment type="caution">
    <text evidence="2">The sequence shown here is derived from an EMBL/GenBank/DDBJ whole genome shotgun (WGS) entry which is preliminary data.</text>
</comment>
<accession>A0ABP6UII6</accession>
<evidence type="ECO:0000256" key="1">
    <source>
        <dbReference type="SAM" id="MobiDB-lite"/>
    </source>
</evidence>
<protein>
    <submittedName>
        <fullName evidence="2">Uncharacterized protein</fullName>
    </submittedName>
</protein>
<evidence type="ECO:0000313" key="3">
    <source>
        <dbReference type="Proteomes" id="UP001501455"/>
    </source>
</evidence>